<organism evidence="2 3">
    <name type="scientific">Candidatus Methanoperedens nitratireducens</name>
    <dbReference type="NCBI Taxonomy" id="1392998"/>
    <lineage>
        <taxon>Archaea</taxon>
        <taxon>Methanobacteriati</taxon>
        <taxon>Methanobacteriota</taxon>
        <taxon>Stenosarchaea group</taxon>
        <taxon>Methanomicrobia</taxon>
        <taxon>Methanosarcinales</taxon>
        <taxon>ANME-2 cluster</taxon>
        <taxon>Candidatus Methanoperedentaceae</taxon>
        <taxon>Candidatus Methanoperedens</taxon>
    </lineage>
</organism>
<dbReference type="PANTHER" id="PTHR43734:SF1">
    <property type="entry name" value="PHYTOENE DESATURASE"/>
    <property type="match status" value="1"/>
</dbReference>
<dbReference type="Gene3D" id="3.90.660.50">
    <property type="match status" value="1"/>
</dbReference>
<dbReference type="Pfam" id="PF01593">
    <property type="entry name" value="Amino_oxidase"/>
    <property type="match status" value="1"/>
</dbReference>
<dbReference type="AlphaFoldDB" id="A0A0P8A2U6"/>
<dbReference type="InterPro" id="IPR036188">
    <property type="entry name" value="FAD/NAD-bd_sf"/>
</dbReference>
<gene>
    <name evidence="2" type="ORF">MPEBLZ_03048</name>
</gene>
<dbReference type="Gene3D" id="3.50.50.60">
    <property type="entry name" value="FAD/NAD(P)-binding domain"/>
    <property type="match status" value="2"/>
</dbReference>
<keyword evidence="2" id="KW-0413">Isomerase</keyword>
<dbReference type="EMBL" id="LKCM01000236">
    <property type="protein sequence ID" value="KPQ42419.1"/>
    <property type="molecule type" value="Genomic_DNA"/>
</dbReference>
<dbReference type="SUPFAM" id="SSF51905">
    <property type="entry name" value="FAD/NAD(P)-binding domain"/>
    <property type="match status" value="1"/>
</dbReference>
<feature type="domain" description="Amine oxidase" evidence="1">
    <location>
        <begin position="16"/>
        <end position="422"/>
    </location>
</feature>
<proteinExistence type="predicted"/>
<dbReference type="GO" id="GO:0008767">
    <property type="term" value="F:UDP-galactopyranose mutase activity"/>
    <property type="evidence" value="ECO:0007669"/>
    <property type="project" value="UniProtKB-EC"/>
</dbReference>
<comment type="caution">
    <text evidence="2">The sequence shown here is derived from an EMBL/GenBank/DDBJ whole genome shotgun (WGS) entry which is preliminary data.</text>
</comment>
<evidence type="ECO:0000313" key="2">
    <source>
        <dbReference type="EMBL" id="KPQ42419.1"/>
    </source>
</evidence>
<sequence>MSDYNAYDAIVVGGGISGLMSALTLGKKGNSILLLEKADILGGNCRTYEPVDCPGWRVDTGIHAITELIYGPLKQLKHYFDPGKFPAFRQHNDYYLRKKDGLERFPSTLPGFLNMSALPAKDKVILAGDLLNTVISRAVFGDKQKAVYDVISKHRLSRKTMQFVDALSYLLSGLSMEKTSVSRLVEGCGFSSGGKKGIIRRIAEMAKLFYNSDYRSQGYPLGGIQSITDGVISSFPKNVKHHTREEVRQIGQVENGFCVSTPEADYFADKVIYSGEVKKLPGIIEMPVKWSRQVKELEQATAMTIWLGLKKPMREFNYNGSEVFCDVCDTDKELFYWLMPVPELAPRNKGLVGVSTIIDPKKCHDSEEKLLNTIYSMVPAVEKNIEMIHTQVMAPEKASVSLNYFPSIKTPVKGLYVVGTDTDMRSMGITRAGYSVLEMLKSATN</sequence>
<dbReference type="InterPro" id="IPR002937">
    <property type="entry name" value="Amino_oxidase"/>
</dbReference>
<dbReference type="EC" id="5.4.99.9" evidence="2"/>
<name>A0A0P8A2U6_9EURY</name>
<evidence type="ECO:0000259" key="1">
    <source>
        <dbReference type="Pfam" id="PF01593"/>
    </source>
</evidence>
<reference evidence="2 3" key="1">
    <citation type="submission" date="2015-09" db="EMBL/GenBank/DDBJ databases">
        <title>A metagenomics-based metabolic model of nitrate-dependent anaerobic oxidation of methane by Methanoperedens-like archaea.</title>
        <authorList>
            <person name="Arshad A."/>
            <person name="Speth D.R."/>
            <person name="De Graaf R.M."/>
            <person name="Op Den Camp H.J."/>
            <person name="Jetten M.S."/>
            <person name="Welte C.U."/>
        </authorList>
    </citation>
    <scope>NUCLEOTIDE SEQUENCE [LARGE SCALE GENOMIC DNA]</scope>
</reference>
<protein>
    <submittedName>
        <fullName evidence="2">UDP-galactopyranose mutase</fullName>
        <ecNumber evidence="2">5.4.99.9</ecNumber>
    </submittedName>
</protein>
<dbReference type="GO" id="GO:0016491">
    <property type="term" value="F:oxidoreductase activity"/>
    <property type="evidence" value="ECO:0007669"/>
    <property type="project" value="InterPro"/>
</dbReference>
<dbReference type="Proteomes" id="UP000050360">
    <property type="component" value="Unassembled WGS sequence"/>
</dbReference>
<accession>A0A0P8A2U6</accession>
<dbReference type="PANTHER" id="PTHR43734">
    <property type="entry name" value="PHYTOENE DESATURASE"/>
    <property type="match status" value="1"/>
</dbReference>
<evidence type="ECO:0000313" key="3">
    <source>
        <dbReference type="Proteomes" id="UP000050360"/>
    </source>
</evidence>